<dbReference type="InterPro" id="IPR018060">
    <property type="entry name" value="HTH_AraC"/>
</dbReference>
<dbReference type="PROSITE" id="PS01124">
    <property type="entry name" value="HTH_ARAC_FAMILY_2"/>
    <property type="match status" value="1"/>
</dbReference>
<organism evidence="6 7">
    <name type="scientific">Paenibacillus arenilitoris</name>
    <dbReference type="NCBI Taxonomy" id="2772299"/>
    <lineage>
        <taxon>Bacteria</taxon>
        <taxon>Bacillati</taxon>
        <taxon>Bacillota</taxon>
        <taxon>Bacilli</taxon>
        <taxon>Bacillales</taxon>
        <taxon>Paenibacillaceae</taxon>
        <taxon>Paenibacillus</taxon>
    </lineage>
</organism>
<accession>A0A927CL27</accession>
<name>A0A927CL27_9BACL</name>
<dbReference type="InterPro" id="IPR009057">
    <property type="entry name" value="Homeodomain-like_sf"/>
</dbReference>
<evidence type="ECO:0000313" key="7">
    <source>
        <dbReference type="Proteomes" id="UP000632125"/>
    </source>
</evidence>
<reference evidence="6" key="1">
    <citation type="submission" date="2020-09" db="EMBL/GenBank/DDBJ databases">
        <title>A novel bacterium of genus Paenibacillus, isolated from South China Sea.</title>
        <authorList>
            <person name="Huang H."/>
            <person name="Mo K."/>
            <person name="Hu Y."/>
        </authorList>
    </citation>
    <scope>NUCLEOTIDE SEQUENCE</scope>
    <source>
        <strain evidence="6">IB182493</strain>
    </source>
</reference>
<dbReference type="Pfam" id="PF12833">
    <property type="entry name" value="HTH_18"/>
    <property type="match status" value="1"/>
</dbReference>
<sequence>MKLSVKPSSMKSGIRFNWNRFKSKLLVTYTLSYILIFLVPLSGVTFIIYHNATANLRSEIEQSNVNQLSQVRLSIDNQMTNLLETANTISFDEHLTRFMVSHPFYGRDAIASLARYKTSNTMLEELFLYYRGDDRIYSSLGMTGLDLMFDDMFRFERWQPEEIKQALNETNITTVRPAENVTVHSRKEPKLAMLVPIKTNDPYPYGTILFLMKEEQLTGVMDSILNDFSGSSYIFSGTGEVLTANYRGDALRGHDLTSLAELDPGIHNMELGGERYSVVTVKSRVNGWTYATAIPSYQFFEQVGQIRTIILLVFVITALAGIAAAMLLARRQYHPIRDLLEFASLQGGARETPRTRNEWDWIKQTIHDYHARIDMQEPFVRNQCLMLLFKHGKPDDPEIERMIVRSGLELPEGATCFTIILSLDEQSLGEQSWEGQQTLRAWLHQLELPELQARIYGVEFSVTHQLALMVTLLPSEEDDEASRIGQVVDELDERLAQRLPRRPNLGVGTVYDDLSGLNQSFLEAASALEQRKLTFSGRIAYFEELTEPSAAAFSGESYWIPKKSLLKLEQSLRQGNEATALQLIAGMMEKLKREKLPVGLLRCLCFDVLNSLLRTAAELGMDEVHGEISSLHAFETLEGLENRLSSLAVRICGEATHRTETVQPALMDEIVAYVEQNYADYTLSLEHIALKYDTSTSYLSRSFKEKTGFNFTQYIWQCRLREVIRQLLHTSAPLKEIIERVGYLDAPNFIRKFKKETGYTPGQYRKLHGASGFVHGEE</sequence>
<dbReference type="GO" id="GO:0003700">
    <property type="term" value="F:DNA-binding transcription factor activity"/>
    <property type="evidence" value="ECO:0007669"/>
    <property type="project" value="InterPro"/>
</dbReference>
<keyword evidence="1" id="KW-0805">Transcription regulation</keyword>
<dbReference type="SUPFAM" id="SSF46689">
    <property type="entry name" value="Homeodomain-like"/>
    <property type="match status" value="2"/>
</dbReference>
<dbReference type="GO" id="GO:0043565">
    <property type="term" value="F:sequence-specific DNA binding"/>
    <property type="evidence" value="ECO:0007669"/>
    <property type="project" value="InterPro"/>
</dbReference>
<dbReference type="Pfam" id="PF17853">
    <property type="entry name" value="GGDEF_2"/>
    <property type="match status" value="1"/>
</dbReference>
<evidence type="ECO:0000256" key="2">
    <source>
        <dbReference type="ARBA" id="ARBA00023125"/>
    </source>
</evidence>
<proteinExistence type="predicted"/>
<feature type="transmembrane region" description="Helical" evidence="4">
    <location>
        <begin position="25"/>
        <end position="49"/>
    </location>
</feature>
<keyword evidence="4" id="KW-1133">Transmembrane helix</keyword>
<evidence type="ECO:0000256" key="1">
    <source>
        <dbReference type="ARBA" id="ARBA00023015"/>
    </source>
</evidence>
<dbReference type="SMART" id="SM00342">
    <property type="entry name" value="HTH_ARAC"/>
    <property type="match status" value="1"/>
</dbReference>
<keyword evidence="4" id="KW-0472">Membrane</keyword>
<dbReference type="InterPro" id="IPR041522">
    <property type="entry name" value="CdaR_GGDEF"/>
</dbReference>
<dbReference type="PROSITE" id="PS00041">
    <property type="entry name" value="HTH_ARAC_FAMILY_1"/>
    <property type="match status" value="1"/>
</dbReference>
<dbReference type="InterPro" id="IPR018062">
    <property type="entry name" value="HTH_AraC-typ_CS"/>
</dbReference>
<evidence type="ECO:0000259" key="5">
    <source>
        <dbReference type="PROSITE" id="PS01124"/>
    </source>
</evidence>
<dbReference type="Proteomes" id="UP000632125">
    <property type="component" value="Unassembled WGS sequence"/>
</dbReference>
<evidence type="ECO:0000256" key="4">
    <source>
        <dbReference type="SAM" id="Phobius"/>
    </source>
</evidence>
<keyword evidence="4" id="KW-0812">Transmembrane</keyword>
<evidence type="ECO:0000256" key="3">
    <source>
        <dbReference type="ARBA" id="ARBA00023163"/>
    </source>
</evidence>
<dbReference type="RefSeq" id="WP_190859928.1">
    <property type="nucleotide sequence ID" value="NZ_JACXIY010000010.1"/>
</dbReference>
<dbReference type="PANTHER" id="PTHR43280:SF28">
    <property type="entry name" value="HTH-TYPE TRANSCRIPTIONAL ACTIVATOR RHAS"/>
    <property type="match status" value="1"/>
</dbReference>
<feature type="domain" description="HTH araC/xylS-type" evidence="5">
    <location>
        <begin position="668"/>
        <end position="767"/>
    </location>
</feature>
<dbReference type="PANTHER" id="PTHR43280">
    <property type="entry name" value="ARAC-FAMILY TRANSCRIPTIONAL REGULATOR"/>
    <property type="match status" value="1"/>
</dbReference>
<dbReference type="Gene3D" id="1.10.10.60">
    <property type="entry name" value="Homeodomain-like"/>
    <property type="match status" value="2"/>
</dbReference>
<keyword evidence="2" id="KW-0238">DNA-binding</keyword>
<feature type="transmembrane region" description="Helical" evidence="4">
    <location>
        <begin position="309"/>
        <end position="329"/>
    </location>
</feature>
<keyword evidence="3" id="KW-0804">Transcription</keyword>
<protein>
    <submittedName>
        <fullName evidence="6">AraC family transcriptional regulator</fullName>
    </submittedName>
</protein>
<dbReference type="EMBL" id="JACXIY010000010">
    <property type="protein sequence ID" value="MBD2868553.1"/>
    <property type="molecule type" value="Genomic_DNA"/>
</dbReference>
<evidence type="ECO:0000313" key="6">
    <source>
        <dbReference type="EMBL" id="MBD2868553.1"/>
    </source>
</evidence>
<dbReference type="AlphaFoldDB" id="A0A927CL27"/>
<comment type="caution">
    <text evidence="6">The sequence shown here is derived from an EMBL/GenBank/DDBJ whole genome shotgun (WGS) entry which is preliminary data.</text>
</comment>
<keyword evidence="7" id="KW-1185">Reference proteome</keyword>
<gene>
    <name evidence="6" type="ORF">IDH41_08185</name>
</gene>